<comment type="caution">
    <text evidence="13">The sequence shown here is derived from an EMBL/GenBank/DDBJ whole genome shotgun (WGS) entry which is preliminary data.</text>
</comment>
<evidence type="ECO:0000313" key="14">
    <source>
        <dbReference type="Proteomes" id="UP001212841"/>
    </source>
</evidence>
<reference evidence="13" key="1">
    <citation type="submission" date="2020-05" db="EMBL/GenBank/DDBJ databases">
        <title>Phylogenomic resolution of chytrid fungi.</title>
        <authorList>
            <person name="Stajich J.E."/>
            <person name="Amses K."/>
            <person name="Simmons R."/>
            <person name="Seto K."/>
            <person name="Myers J."/>
            <person name="Bonds A."/>
            <person name="Quandt C.A."/>
            <person name="Barry K."/>
            <person name="Liu P."/>
            <person name="Grigoriev I."/>
            <person name="Longcore J.E."/>
            <person name="James T.Y."/>
        </authorList>
    </citation>
    <scope>NUCLEOTIDE SEQUENCE</scope>
    <source>
        <strain evidence="13">JEL0318</strain>
    </source>
</reference>
<organism evidence="13 14">
    <name type="scientific">Rhizophlyctis rosea</name>
    <dbReference type="NCBI Taxonomy" id="64517"/>
    <lineage>
        <taxon>Eukaryota</taxon>
        <taxon>Fungi</taxon>
        <taxon>Fungi incertae sedis</taxon>
        <taxon>Chytridiomycota</taxon>
        <taxon>Chytridiomycota incertae sedis</taxon>
        <taxon>Chytridiomycetes</taxon>
        <taxon>Rhizophlyctidales</taxon>
        <taxon>Rhizophlyctidaceae</taxon>
        <taxon>Rhizophlyctis</taxon>
    </lineage>
</organism>
<evidence type="ECO:0000256" key="10">
    <source>
        <dbReference type="ARBA" id="ARBA00030878"/>
    </source>
</evidence>
<dbReference type="GO" id="GO:0070973">
    <property type="term" value="P:protein localization to endoplasmic reticulum exit site"/>
    <property type="evidence" value="ECO:0007669"/>
    <property type="project" value="TreeGrafter"/>
</dbReference>
<evidence type="ECO:0000256" key="8">
    <source>
        <dbReference type="ARBA" id="ARBA00024687"/>
    </source>
</evidence>
<dbReference type="InterPro" id="IPR024298">
    <property type="entry name" value="Sec16_Sec23-bd"/>
</dbReference>
<proteinExistence type="inferred from homology"/>
<feature type="signal peptide" evidence="11">
    <location>
        <begin position="1"/>
        <end position="17"/>
    </location>
</feature>
<evidence type="ECO:0000313" key="13">
    <source>
        <dbReference type="EMBL" id="KAJ3024612.1"/>
    </source>
</evidence>
<feature type="chain" id="PRO_5042030803" description="COPII coat assembly protein SEC16" evidence="11">
    <location>
        <begin position="18"/>
        <end position="175"/>
    </location>
</feature>
<evidence type="ECO:0000256" key="11">
    <source>
        <dbReference type="SAM" id="SignalP"/>
    </source>
</evidence>
<dbReference type="PANTHER" id="PTHR13402">
    <property type="entry name" value="RGPR-RELATED"/>
    <property type="match status" value="1"/>
</dbReference>
<evidence type="ECO:0000256" key="1">
    <source>
        <dbReference type="ARBA" id="ARBA00004240"/>
    </source>
</evidence>
<keyword evidence="14" id="KW-1185">Reference proteome</keyword>
<name>A0AAD5RZC7_9FUNG</name>
<dbReference type="GO" id="GO:0007030">
    <property type="term" value="P:Golgi organization"/>
    <property type="evidence" value="ECO:0007669"/>
    <property type="project" value="TreeGrafter"/>
</dbReference>
<comment type="function">
    <text evidence="8">Involved in the initiation of assembly of the COPII coat required for the formation of transport vesicles from the endoplasmic reticulum (ER) and the selection of cargo molecules. Also involved in autophagy.</text>
</comment>
<feature type="non-terminal residue" evidence="13">
    <location>
        <position position="175"/>
    </location>
</feature>
<keyword evidence="6" id="KW-0256">Endoplasmic reticulum</keyword>
<evidence type="ECO:0000256" key="4">
    <source>
        <dbReference type="ARBA" id="ARBA00021659"/>
    </source>
</evidence>
<keyword evidence="7" id="KW-0931">ER-Golgi transport</keyword>
<evidence type="ECO:0000256" key="9">
    <source>
        <dbReference type="ARBA" id="ARBA00030650"/>
    </source>
</evidence>
<evidence type="ECO:0000256" key="2">
    <source>
        <dbReference type="ARBA" id="ARBA00005927"/>
    </source>
</evidence>
<evidence type="ECO:0000256" key="3">
    <source>
        <dbReference type="ARBA" id="ARBA00020746"/>
    </source>
</evidence>
<dbReference type="EMBL" id="JADGJD010003257">
    <property type="protein sequence ID" value="KAJ3024612.1"/>
    <property type="molecule type" value="Genomic_DNA"/>
</dbReference>
<protein>
    <recommendedName>
        <fullName evidence="4">COPII coat assembly protein SEC16</fullName>
    </recommendedName>
    <alternativeName>
        <fullName evidence="3">COPII coat assembly protein sec16</fullName>
    </alternativeName>
    <alternativeName>
        <fullName evidence="9 10">protein transport protein SEC16</fullName>
    </alternativeName>
</protein>
<dbReference type="PANTHER" id="PTHR13402:SF6">
    <property type="entry name" value="SECRETORY 16, ISOFORM I"/>
    <property type="match status" value="1"/>
</dbReference>
<evidence type="ECO:0000256" key="6">
    <source>
        <dbReference type="ARBA" id="ARBA00022824"/>
    </source>
</evidence>
<accession>A0AAD5RZC7</accession>
<dbReference type="Proteomes" id="UP001212841">
    <property type="component" value="Unassembled WGS sequence"/>
</dbReference>
<keyword evidence="5" id="KW-0813">Transport</keyword>
<comment type="subcellular location">
    <subcellularLocation>
        <location evidence="1">Endoplasmic reticulum</location>
    </subcellularLocation>
</comment>
<dbReference type="GO" id="GO:0070971">
    <property type="term" value="C:endoplasmic reticulum exit site"/>
    <property type="evidence" value="ECO:0007669"/>
    <property type="project" value="TreeGrafter"/>
</dbReference>
<dbReference type="AlphaFoldDB" id="A0AAD5RZC7"/>
<dbReference type="GO" id="GO:0016192">
    <property type="term" value="P:vesicle-mediated transport"/>
    <property type="evidence" value="ECO:0007669"/>
    <property type="project" value="UniProtKB-KW"/>
</dbReference>
<evidence type="ECO:0000256" key="5">
    <source>
        <dbReference type="ARBA" id="ARBA00022448"/>
    </source>
</evidence>
<comment type="similarity">
    <text evidence="2">Belongs to the SEC16 family.</text>
</comment>
<dbReference type="Pfam" id="PF12931">
    <property type="entry name" value="TPR_Sec16"/>
    <property type="match status" value="1"/>
</dbReference>
<evidence type="ECO:0000256" key="7">
    <source>
        <dbReference type="ARBA" id="ARBA00022892"/>
    </source>
</evidence>
<gene>
    <name evidence="13" type="primary">SEC16</name>
    <name evidence="13" type="ORF">HK097_006878</name>
</gene>
<evidence type="ECO:0000259" key="12">
    <source>
        <dbReference type="Pfam" id="PF12931"/>
    </source>
</evidence>
<feature type="domain" description="Sec16 Sec23-binding" evidence="12">
    <location>
        <begin position="1"/>
        <end position="174"/>
    </location>
</feature>
<keyword evidence="11" id="KW-0732">Signal</keyword>
<dbReference type="Gene3D" id="1.25.40.1030">
    <property type="match status" value="1"/>
</dbReference>
<dbReference type="GO" id="GO:0012507">
    <property type="term" value="C:ER to Golgi transport vesicle membrane"/>
    <property type="evidence" value="ECO:0007669"/>
    <property type="project" value="TreeGrafter"/>
</dbReference>
<sequence>MRVLYGLFAGLGAGAVAEFLPDGTVPEEGYVSKWRDILLMISANRTPGVDAAVVALGDALKKLGHWRAAQVCYLLAPTGNTISGIDTPEVRAVLLTSDHTTYPASFARSPKAIQATELYEYAQTLIGNAGAANALPYLQAYKIAYAWYLADLGFVEQAGRYVEAVGEVVKTYSRG</sequence>